<dbReference type="Proteomes" id="UP000230750">
    <property type="component" value="Unassembled WGS sequence"/>
</dbReference>
<dbReference type="InterPro" id="IPR055074">
    <property type="entry name" value="NOMO1-3_2nd"/>
</dbReference>
<organism evidence="4 5">
    <name type="scientific">Stichopus japonicus</name>
    <name type="common">Sea cucumber</name>
    <dbReference type="NCBI Taxonomy" id="307972"/>
    <lineage>
        <taxon>Eukaryota</taxon>
        <taxon>Metazoa</taxon>
        <taxon>Echinodermata</taxon>
        <taxon>Eleutherozoa</taxon>
        <taxon>Echinozoa</taxon>
        <taxon>Holothuroidea</taxon>
        <taxon>Aspidochirotacea</taxon>
        <taxon>Aspidochirotida</taxon>
        <taxon>Stichopodidae</taxon>
        <taxon>Apostichopus</taxon>
    </lineage>
</organism>
<dbReference type="Pfam" id="PF22904">
    <property type="entry name" value="NOMO1-like_2nd"/>
    <property type="match status" value="1"/>
</dbReference>
<keyword evidence="1" id="KW-0732">Signal</keyword>
<dbReference type="OrthoDB" id="10263633at2759"/>
<sequence>MKVKLYTPQGALKYQTDCAPNNGYFMVPIYDMGSFILKLEPPKGWMFEPSSVSVDIDGETDKCSRGEDINFRFIGFTVKGKVTNKGQMEGPAGVTISMAKTGSKEVIAEVISNERGLYEAPNILPGDYTLTAKHPTWKFVEPSFPFTISKDVTTIDKQVQVKGYDINGRVESDGEPVRGVMFVLLSESVSKEDVSDLRSDGGSFKVSTKKKQLCHVQSDQDGNFIFHQFQLAITQWCNPFCLSSQILSTKENTSPSTSSPSSLDVTVSFDSLRVATASKVEGFSVTGRVLTSARKCTPCSSNESRCTYIGDERLFEGSGIGAVAISVQGGRT</sequence>
<feature type="domain" description="NOMO second beta-sandwich" evidence="3">
    <location>
        <begin position="73"/>
        <end position="161"/>
    </location>
</feature>
<feature type="domain" description="NOMO-like N-terminal beta-sandwich" evidence="2">
    <location>
        <begin position="1"/>
        <end position="71"/>
    </location>
</feature>
<dbReference type="Gene3D" id="2.60.40.1120">
    <property type="entry name" value="Carboxypeptidase-like, regulatory domain"/>
    <property type="match status" value="1"/>
</dbReference>
<evidence type="ECO:0000259" key="2">
    <source>
        <dbReference type="Pfam" id="PF22898"/>
    </source>
</evidence>
<evidence type="ECO:0000313" key="5">
    <source>
        <dbReference type="Proteomes" id="UP000230750"/>
    </source>
</evidence>
<evidence type="ECO:0000313" key="4">
    <source>
        <dbReference type="EMBL" id="PIK34154.1"/>
    </source>
</evidence>
<comment type="caution">
    <text evidence="4">The sequence shown here is derived from an EMBL/GenBank/DDBJ whole genome shotgun (WGS) entry which is preliminary data.</text>
</comment>
<dbReference type="GO" id="GO:0005789">
    <property type="term" value="C:endoplasmic reticulum membrane"/>
    <property type="evidence" value="ECO:0007669"/>
    <property type="project" value="TreeGrafter"/>
</dbReference>
<evidence type="ECO:0000256" key="1">
    <source>
        <dbReference type="ARBA" id="ARBA00022729"/>
    </source>
</evidence>
<evidence type="ECO:0000259" key="3">
    <source>
        <dbReference type="Pfam" id="PF22904"/>
    </source>
</evidence>
<protein>
    <submittedName>
        <fullName evidence="4">Putative nodal modulator 1</fullName>
    </submittedName>
</protein>
<reference evidence="4 5" key="1">
    <citation type="journal article" date="2017" name="PLoS Biol.">
        <title>The sea cucumber genome provides insights into morphological evolution and visceral regeneration.</title>
        <authorList>
            <person name="Zhang X."/>
            <person name="Sun L."/>
            <person name="Yuan J."/>
            <person name="Sun Y."/>
            <person name="Gao Y."/>
            <person name="Zhang L."/>
            <person name="Li S."/>
            <person name="Dai H."/>
            <person name="Hamel J.F."/>
            <person name="Liu C."/>
            <person name="Yu Y."/>
            <person name="Liu S."/>
            <person name="Lin W."/>
            <person name="Guo K."/>
            <person name="Jin S."/>
            <person name="Xu P."/>
            <person name="Storey K.B."/>
            <person name="Huan P."/>
            <person name="Zhang T."/>
            <person name="Zhou Y."/>
            <person name="Zhang J."/>
            <person name="Lin C."/>
            <person name="Li X."/>
            <person name="Xing L."/>
            <person name="Huo D."/>
            <person name="Sun M."/>
            <person name="Wang L."/>
            <person name="Mercier A."/>
            <person name="Li F."/>
            <person name="Yang H."/>
            <person name="Xiang J."/>
        </authorList>
    </citation>
    <scope>NUCLEOTIDE SEQUENCE [LARGE SCALE GENOMIC DNA]</scope>
    <source>
        <strain evidence="4">Shaxun</strain>
        <tissue evidence="4">Muscle</tissue>
    </source>
</reference>
<dbReference type="PANTHER" id="PTHR23303">
    <property type="entry name" value="CARBOXYPEPTIDASE REGULATORY REGION-CONTAINING"/>
    <property type="match status" value="1"/>
</dbReference>
<dbReference type="AlphaFoldDB" id="A0A2G8JEI7"/>
<accession>A0A2G8JEI7</accession>
<gene>
    <name evidence="4" type="ORF">BSL78_29023</name>
</gene>
<dbReference type="InterPro" id="IPR055075">
    <property type="entry name" value="NOMO-like_N"/>
</dbReference>
<dbReference type="SUPFAM" id="SSF49478">
    <property type="entry name" value="Cna protein B-type domain"/>
    <property type="match status" value="1"/>
</dbReference>
<keyword evidence="5" id="KW-1185">Reference proteome</keyword>
<name>A0A2G8JEI7_STIJA</name>
<proteinExistence type="predicted"/>
<dbReference type="EMBL" id="MRZV01002266">
    <property type="protein sequence ID" value="PIK34154.1"/>
    <property type="molecule type" value="Genomic_DNA"/>
</dbReference>
<dbReference type="Pfam" id="PF22898">
    <property type="entry name" value="NOMO1-like_1st"/>
    <property type="match status" value="1"/>
</dbReference>
<dbReference type="PANTHER" id="PTHR23303:SF14">
    <property type="entry name" value="BOS COMPLEX SUBUNIT NOMO1-RELATED"/>
    <property type="match status" value="1"/>
</dbReference>
<dbReference type="STRING" id="307972.A0A2G8JEI7"/>
<dbReference type="InterPro" id="IPR051417">
    <property type="entry name" value="SDr/BOS_complex"/>
</dbReference>